<dbReference type="EMBL" id="JANIBJ010000021">
    <property type="protein sequence ID" value="MCQ8104846.1"/>
    <property type="molecule type" value="Genomic_DNA"/>
</dbReference>
<evidence type="ECO:0000313" key="2">
    <source>
        <dbReference type="Proteomes" id="UP001524499"/>
    </source>
</evidence>
<dbReference type="InterPro" id="IPR013399">
    <property type="entry name" value="CRISPR-assoc_prot_Csy3"/>
</dbReference>
<dbReference type="NCBIfam" id="TIGR02566">
    <property type="entry name" value="cas_Csy3"/>
    <property type="match status" value="1"/>
</dbReference>
<dbReference type="Proteomes" id="UP001524499">
    <property type="component" value="Unassembled WGS sequence"/>
</dbReference>
<evidence type="ECO:0000313" key="1">
    <source>
        <dbReference type="EMBL" id="MCQ8104846.1"/>
    </source>
</evidence>
<accession>A0ABT1THA4</accession>
<gene>
    <name evidence="1" type="primary">csy3</name>
    <name evidence="1" type="ORF">NP590_12085</name>
</gene>
<protein>
    <submittedName>
        <fullName evidence="1">Type I-F CRISPR-associated protein Csy3</fullName>
    </submittedName>
</protein>
<proteinExistence type="predicted"/>
<dbReference type="Pfam" id="PF09615">
    <property type="entry name" value="Cas_Csy3"/>
    <property type="match status" value="1"/>
</dbReference>
<name>A0ABT1THA4_9GAMM</name>
<reference evidence="1 2" key="1">
    <citation type="submission" date="2022-07" db="EMBL/GenBank/DDBJ databases">
        <title>Methylomonas rivi sp. nov., Methylomonas rosea sp. nov., Methylomonas aureus sp. nov. and Methylomonas subterranea sp. nov., four novel methanotrophs isolated from a freshwater creek and the deep terrestrial subsurface.</title>
        <authorList>
            <person name="Abin C."/>
            <person name="Sankaranarayanan K."/>
            <person name="Garner C."/>
            <person name="Sindelar R."/>
            <person name="Kotary K."/>
            <person name="Garner R."/>
            <person name="Barclay S."/>
            <person name="Lawson P."/>
            <person name="Krumholz L."/>
        </authorList>
    </citation>
    <scope>NUCLEOTIDE SEQUENCE [LARGE SCALE GENOMIC DNA]</scope>
    <source>
        <strain evidence="1 2">SURF-2</strain>
    </source>
</reference>
<keyword evidence="2" id="KW-1185">Reference proteome</keyword>
<sequence length="364" mass="40499">MSDAVFKKLPGVLSFQRGIVISDALFYNEIDGQYLPYPVHVLRHGIRGTQNINKTGDAETAMTAEAKRQEVSNIQTTDTSKLEPNAEALIVTFALRFLDFKQALFACAPGPKDSEPEITAVRTSIDNFIERAKTSEGAAEIARRYARNIANARWLWRNRLLAENILVEVFHAESKVAEFNALTIPLHHFDDYSADERQVAELVLQGLRGDSLATLNIVARVSFGVKGAIEVFPSQNYIDWGPNNRDKPSGFSKSLYAVGKPETEDKTTGKRFMGHAALRDQKISNALRTIDTWYPEASLYQGRPIAIEPNGASLEAQRFFRDEKTKSRAFDLVKRLNQLDPASPDGMFVTASLIRGGVYSEAGK</sequence>
<organism evidence="1 2">
    <name type="scientific">Methylomonas subterranea</name>
    <dbReference type="NCBI Taxonomy" id="2952225"/>
    <lineage>
        <taxon>Bacteria</taxon>
        <taxon>Pseudomonadati</taxon>
        <taxon>Pseudomonadota</taxon>
        <taxon>Gammaproteobacteria</taxon>
        <taxon>Methylococcales</taxon>
        <taxon>Methylococcaceae</taxon>
        <taxon>Methylomonas</taxon>
    </lineage>
</organism>
<dbReference type="RefSeq" id="WP_256602662.1">
    <property type="nucleotide sequence ID" value="NZ_JANIBJ010000021.1"/>
</dbReference>
<comment type="caution">
    <text evidence="1">The sequence shown here is derived from an EMBL/GenBank/DDBJ whole genome shotgun (WGS) entry which is preliminary data.</text>
</comment>